<evidence type="ECO:0000313" key="16">
    <source>
        <dbReference type="EMBL" id="SDE47483.1"/>
    </source>
</evidence>
<keyword evidence="17" id="KW-1185">Reference proteome</keyword>
<keyword evidence="7" id="KW-0406">Ion transport</keyword>
<feature type="domain" description="TonB-dependent receptor plug" evidence="15">
    <location>
        <begin position="60"/>
        <end position="169"/>
    </location>
</feature>
<comment type="similarity">
    <text evidence="11 12">Belongs to the TonB-dependent receptor family.</text>
</comment>
<evidence type="ECO:0000256" key="11">
    <source>
        <dbReference type="PROSITE-ProRule" id="PRU01360"/>
    </source>
</evidence>
<evidence type="ECO:0000256" key="4">
    <source>
        <dbReference type="ARBA" id="ARBA00022496"/>
    </source>
</evidence>
<dbReference type="InterPro" id="IPR036942">
    <property type="entry name" value="Beta-barrel_TonB_sf"/>
</dbReference>
<evidence type="ECO:0000256" key="8">
    <source>
        <dbReference type="ARBA" id="ARBA00023077"/>
    </source>
</evidence>
<evidence type="ECO:0000256" key="3">
    <source>
        <dbReference type="ARBA" id="ARBA00022452"/>
    </source>
</evidence>
<keyword evidence="4" id="KW-0410">Iron transport</keyword>
<feature type="signal peptide" evidence="13">
    <location>
        <begin position="1"/>
        <end position="33"/>
    </location>
</feature>
<dbReference type="GO" id="GO:0009279">
    <property type="term" value="C:cell outer membrane"/>
    <property type="evidence" value="ECO:0007669"/>
    <property type="project" value="UniProtKB-SubCell"/>
</dbReference>
<keyword evidence="10 11" id="KW-0998">Cell outer membrane</keyword>
<dbReference type="Pfam" id="PF07715">
    <property type="entry name" value="Plug"/>
    <property type="match status" value="1"/>
</dbReference>
<evidence type="ECO:0000313" key="17">
    <source>
        <dbReference type="Proteomes" id="UP000183685"/>
    </source>
</evidence>
<dbReference type="CDD" id="cd01347">
    <property type="entry name" value="ligand_gated_channel"/>
    <property type="match status" value="1"/>
</dbReference>
<feature type="chain" id="PRO_5010197784" evidence="13">
    <location>
        <begin position="34"/>
        <end position="744"/>
    </location>
</feature>
<dbReference type="Proteomes" id="UP000183685">
    <property type="component" value="Unassembled WGS sequence"/>
</dbReference>
<evidence type="ECO:0000256" key="13">
    <source>
        <dbReference type="SAM" id="SignalP"/>
    </source>
</evidence>
<keyword evidence="2 11" id="KW-0813">Transport</keyword>
<evidence type="ECO:0000256" key="6">
    <source>
        <dbReference type="ARBA" id="ARBA00023004"/>
    </source>
</evidence>
<gene>
    <name evidence="16" type="ORF">SAMN04488071_2989</name>
</gene>
<dbReference type="STRING" id="637679.GCA_001550055_02315"/>
<dbReference type="InterPro" id="IPR039426">
    <property type="entry name" value="TonB-dep_rcpt-like"/>
</dbReference>
<evidence type="ECO:0000256" key="7">
    <source>
        <dbReference type="ARBA" id="ARBA00023065"/>
    </source>
</evidence>
<dbReference type="SUPFAM" id="SSF56935">
    <property type="entry name" value="Porins"/>
    <property type="match status" value="1"/>
</dbReference>
<dbReference type="Pfam" id="PF00593">
    <property type="entry name" value="TonB_dep_Rec_b-barrel"/>
    <property type="match status" value="1"/>
</dbReference>
<dbReference type="AlphaFoldDB" id="A0A1G7D7H2"/>
<keyword evidence="13" id="KW-0732">Signal</keyword>
<dbReference type="GO" id="GO:0006826">
    <property type="term" value="P:iron ion transport"/>
    <property type="evidence" value="ECO:0007669"/>
    <property type="project" value="UniProtKB-KW"/>
</dbReference>
<dbReference type="PANTHER" id="PTHR32552">
    <property type="entry name" value="FERRICHROME IRON RECEPTOR-RELATED"/>
    <property type="match status" value="1"/>
</dbReference>
<evidence type="ECO:0000256" key="1">
    <source>
        <dbReference type="ARBA" id="ARBA00004571"/>
    </source>
</evidence>
<comment type="subcellular location">
    <subcellularLocation>
        <location evidence="1 11">Cell outer membrane</location>
        <topology evidence="1 11">Multi-pass membrane protein</topology>
    </subcellularLocation>
</comment>
<feature type="domain" description="TonB-dependent receptor-like beta-barrel" evidence="14">
    <location>
        <begin position="318"/>
        <end position="705"/>
    </location>
</feature>
<evidence type="ECO:0000256" key="5">
    <source>
        <dbReference type="ARBA" id="ARBA00022692"/>
    </source>
</evidence>
<reference evidence="16 17" key="1">
    <citation type="submission" date="2016-10" db="EMBL/GenBank/DDBJ databases">
        <authorList>
            <person name="de Groot N.N."/>
        </authorList>
    </citation>
    <scope>NUCLEOTIDE SEQUENCE [LARGE SCALE GENOMIC DNA]</scope>
    <source>
        <strain evidence="16 17">CGMCC 1.9109</strain>
    </source>
</reference>
<evidence type="ECO:0000256" key="12">
    <source>
        <dbReference type="RuleBase" id="RU003357"/>
    </source>
</evidence>
<keyword evidence="8 12" id="KW-0798">TonB box</keyword>
<evidence type="ECO:0000256" key="2">
    <source>
        <dbReference type="ARBA" id="ARBA00022448"/>
    </source>
</evidence>
<evidence type="ECO:0000256" key="10">
    <source>
        <dbReference type="ARBA" id="ARBA00023237"/>
    </source>
</evidence>
<sequence length="744" mass="80481">MRKTPQLGRRYAAGLMTTAATLAMLSVGSVANAQDEQSVFDGEFEEIMVTSARKREESIFETPTALSVFGESALKALNVSNMDDVGKYVPNLNVSRFGVGNTAAAAIFIRGIGIQDHLITTDPGVGVYLDGVYLGRQMGSNLTLKNIERVEVLRGPQGTLYGRNTLGGAVNIVTRKPGDEEGAEVDVQLGTRDRYAGSFYANTRLSDKIAVSATGSFKHRGGVGEAVNLPNPEAEIGEEKEFNGRVALLIEPSDTFSLLFAIDGMDNEAGQSPYIAEVIGAPADCCGPLPQLGDADFPADPDDLATAVPGLESTSANALGVSMTAEWNMNENLTSKFIASWRRTEYTGGLDDDATAYHLSEFPEEGEAEQYSAELQINGSWDNFDLVSGLFYFNEDGSAFSGPFNFSPFNGQVDTPGTIANGDFFDLAQETDAYAIYANGSYHVNDKLTIGGGLRYSEDKKEANALFPSFGGVRDFEEVDTSAVTWDANMTYALNDNMSVYATVQRGYQTGGLPPRPFGGEAQFDPFDEVKALNYEVGFKGQVTDNWLLMASAFTTNYTDFVVQVSEPQAGGFVTRAGNAAKARGRGFEIDSKLNLDSGVFINTSIGYLDAEIRSLEGEVLGVAVGDKLPLAPELTASVLAGYRTMLDGGGELTVQADYSYRDDMFGQVVNSDTELLKARSLFGFNVRYTSEDGTWDVDLYGENIFNEVYDQGRLNNTFHGFVGVVRSNDRSEFGLRFTKRFGL</sequence>
<proteinExistence type="inferred from homology"/>
<dbReference type="PANTHER" id="PTHR32552:SF81">
    <property type="entry name" value="TONB-DEPENDENT OUTER MEMBRANE RECEPTOR"/>
    <property type="match status" value="1"/>
</dbReference>
<dbReference type="InterPro" id="IPR012910">
    <property type="entry name" value="Plug_dom"/>
</dbReference>
<keyword evidence="5 11" id="KW-0812">Transmembrane</keyword>
<dbReference type="PROSITE" id="PS52016">
    <property type="entry name" value="TONB_DEPENDENT_REC_3"/>
    <property type="match status" value="1"/>
</dbReference>
<accession>A0A1G7D7H2</accession>
<dbReference type="InterPro" id="IPR000531">
    <property type="entry name" value="Beta-barrel_TonB"/>
</dbReference>
<evidence type="ECO:0000259" key="14">
    <source>
        <dbReference type="Pfam" id="PF00593"/>
    </source>
</evidence>
<dbReference type="Gene3D" id="2.40.170.20">
    <property type="entry name" value="TonB-dependent receptor, beta-barrel domain"/>
    <property type="match status" value="1"/>
</dbReference>
<name>A0A1G7D7H2_9PROT</name>
<evidence type="ECO:0000256" key="9">
    <source>
        <dbReference type="ARBA" id="ARBA00023136"/>
    </source>
</evidence>
<dbReference type="EMBL" id="FNAK01000007">
    <property type="protein sequence ID" value="SDE47483.1"/>
    <property type="molecule type" value="Genomic_DNA"/>
</dbReference>
<protein>
    <submittedName>
        <fullName evidence="16">Iron complex outermembrane recepter protein</fullName>
    </submittedName>
</protein>
<organism evidence="16 17">
    <name type="scientific">Kordiimonas lacus</name>
    <dbReference type="NCBI Taxonomy" id="637679"/>
    <lineage>
        <taxon>Bacteria</taxon>
        <taxon>Pseudomonadati</taxon>
        <taxon>Pseudomonadota</taxon>
        <taxon>Alphaproteobacteria</taxon>
        <taxon>Kordiimonadales</taxon>
        <taxon>Kordiimonadaceae</taxon>
        <taxon>Kordiimonas</taxon>
    </lineage>
</organism>
<evidence type="ECO:0000259" key="15">
    <source>
        <dbReference type="Pfam" id="PF07715"/>
    </source>
</evidence>
<keyword evidence="3 11" id="KW-1134">Transmembrane beta strand</keyword>
<keyword evidence="6" id="KW-0408">Iron</keyword>
<keyword evidence="9 11" id="KW-0472">Membrane</keyword>